<dbReference type="EMBL" id="VUNH01000002">
    <property type="protein sequence ID" value="MST54890.1"/>
    <property type="molecule type" value="Genomic_DNA"/>
</dbReference>
<organism evidence="5 6">
    <name type="scientific">Pyramidobacter porci</name>
    <dbReference type="NCBI Taxonomy" id="2605789"/>
    <lineage>
        <taxon>Bacteria</taxon>
        <taxon>Thermotogati</taxon>
        <taxon>Synergistota</taxon>
        <taxon>Synergistia</taxon>
        <taxon>Synergistales</taxon>
        <taxon>Dethiosulfovibrionaceae</taxon>
        <taxon>Pyramidobacter</taxon>
    </lineage>
</organism>
<sequence length="221" mass="24277">MNDEKSTELLAGIAARRSCRAFENTPPAPELLASVLKYATFSPSAKNAQPWEVYVVAGERLDALRAKMDEAFHQGRGVPMHAGREMPAWQARARELNGALAPVLERQGWEPKSFIGRCLRFFDAPAAAIVCMDGEPSPLHLLDIGMFTQTLCLSAAGHGLASCIIAYTLIVEPAIREFLRLPAERRVMITVALGFPAKDQPMAQFRSSRAETGENVHFVRS</sequence>
<dbReference type="PANTHER" id="PTHR23026">
    <property type="entry name" value="NADPH NITROREDUCTASE"/>
    <property type="match status" value="1"/>
</dbReference>
<dbReference type="SUPFAM" id="SSF55469">
    <property type="entry name" value="FMN-dependent nitroreductase-like"/>
    <property type="match status" value="1"/>
</dbReference>
<keyword evidence="6" id="KW-1185">Reference proteome</keyword>
<accession>A0A6L5Y9B9</accession>
<proteinExistence type="predicted"/>
<feature type="domain" description="Nitroreductase" evidence="4">
    <location>
        <begin position="13"/>
        <end position="194"/>
    </location>
</feature>
<dbReference type="InterPro" id="IPR000415">
    <property type="entry name" value="Nitroreductase-like"/>
</dbReference>
<keyword evidence="3" id="KW-0560">Oxidoreductase</keyword>
<evidence type="ECO:0000256" key="3">
    <source>
        <dbReference type="ARBA" id="ARBA00023002"/>
    </source>
</evidence>
<evidence type="ECO:0000256" key="1">
    <source>
        <dbReference type="ARBA" id="ARBA00022630"/>
    </source>
</evidence>
<dbReference type="CDD" id="cd02136">
    <property type="entry name" value="PnbA_NfnB-like"/>
    <property type="match status" value="1"/>
</dbReference>
<dbReference type="InterPro" id="IPR050627">
    <property type="entry name" value="Nitroreductase/BluB"/>
</dbReference>
<dbReference type="GO" id="GO:0016491">
    <property type="term" value="F:oxidoreductase activity"/>
    <property type="evidence" value="ECO:0007669"/>
    <property type="project" value="UniProtKB-KW"/>
</dbReference>
<evidence type="ECO:0000313" key="6">
    <source>
        <dbReference type="Proteomes" id="UP000473699"/>
    </source>
</evidence>
<dbReference type="Proteomes" id="UP000473699">
    <property type="component" value="Unassembled WGS sequence"/>
</dbReference>
<dbReference type="RefSeq" id="WP_154528005.1">
    <property type="nucleotide sequence ID" value="NZ_JAXDZJ010000140.1"/>
</dbReference>
<dbReference type="PANTHER" id="PTHR23026:SF90">
    <property type="entry name" value="IODOTYROSINE DEIODINASE 1"/>
    <property type="match status" value="1"/>
</dbReference>
<keyword evidence="2" id="KW-0288">FMN</keyword>
<reference evidence="5 6" key="1">
    <citation type="submission" date="2019-08" db="EMBL/GenBank/DDBJ databases">
        <title>In-depth cultivation of the pig gut microbiome towards novel bacterial diversity and tailored functional studies.</title>
        <authorList>
            <person name="Wylensek D."/>
            <person name="Hitch T.C.A."/>
            <person name="Clavel T."/>
        </authorList>
    </citation>
    <scope>NUCLEOTIDE SEQUENCE [LARGE SCALE GENOMIC DNA]</scope>
    <source>
        <strain evidence="5 6">SM-530-WT-4B</strain>
    </source>
</reference>
<comment type="caution">
    <text evidence="5">The sequence shown here is derived from an EMBL/GenBank/DDBJ whole genome shotgun (WGS) entry which is preliminary data.</text>
</comment>
<dbReference type="Pfam" id="PF00881">
    <property type="entry name" value="Nitroreductase"/>
    <property type="match status" value="1"/>
</dbReference>
<gene>
    <name evidence="5" type="ORF">FYJ74_02335</name>
</gene>
<keyword evidence="1" id="KW-0285">Flavoprotein</keyword>
<name>A0A6L5Y9B9_9BACT</name>
<evidence type="ECO:0000313" key="5">
    <source>
        <dbReference type="EMBL" id="MST54890.1"/>
    </source>
</evidence>
<evidence type="ECO:0000259" key="4">
    <source>
        <dbReference type="Pfam" id="PF00881"/>
    </source>
</evidence>
<dbReference type="Gene3D" id="3.40.109.10">
    <property type="entry name" value="NADH Oxidase"/>
    <property type="match status" value="1"/>
</dbReference>
<dbReference type="AlphaFoldDB" id="A0A6L5Y9B9"/>
<dbReference type="InterPro" id="IPR029479">
    <property type="entry name" value="Nitroreductase"/>
</dbReference>
<protein>
    <submittedName>
        <fullName evidence="5">Nitroreductase</fullName>
    </submittedName>
</protein>
<dbReference type="GeneID" id="90985696"/>
<evidence type="ECO:0000256" key="2">
    <source>
        <dbReference type="ARBA" id="ARBA00022643"/>
    </source>
</evidence>